<dbReference type="SUPFAM" id="SSF46785">
    <property type="entry name" value="Winged helix' DNA-binding domain"/>
    <property type="match status" value="1"/>
</dbReference>
<dbReference type="PRINTS" id="PR00035">
    <property type="entry name" value="HTHGNTR"/>
</dbReference>
<dbReference type="PANTHER" id="PTHR43537:SF50">
    <property type="entry name" value="TRANSCRIPTIONAL REGULATORY PROTEIN"/>
    <property type="match status" value="1"/>
</dbReference>
<keyword evidence="1" id="KW-0805">Transcription regulation</keyword>
<dbReference type="Pfam" id="PF00392">
    <property type="entry name" value="GntR"/>
    <property type="match status" value="1"/>
</dbReference>
<dbReference type="PANTHER" id="PTHR43537">
    <property type="entry name" value="TRANSCRIPTIONAL REGULATOR, GNTR FAMILY"/>
    <property type="match status" value="1"/>
</dbReference>
<dbReference type="Pfam" id="PF07729">
    <property type="entry name" value="FCD"/>
    <property type="match status" value="1"/>
</dbReference>
<proteinExistence type="predicted"/>
<dbReference type="AlphaFoldDB" id="A0A2A6M7H4"/>
<dbReference type="InterPro" id="IPR036390">
    <property type="entry name" value="WH_DNA-bd_sf"/>
</dbReference>
<comment type="caution">
    <text evidence="5">The sequence shown here is derived from an EMBL/GenBank/DDBJ whole genome shotgun (WGS) entry which is preliminary data.</text>
</comment>
<dbReference type="GO" id="GO:0003700">
    <property type="term" value="F:DNA-binding transcription factor activity"/>
    <property type="evidence" value="ECO:0007669"/>
    <property type="project" value="InterPro"/>
</dbReference>
<dbReference type="InterPro" id="IPR011711">
    <property type="entry name" value="GntR_C"/>
</dbReference>
<keyword evidence="2" id="KW-0238">DNA-binding</keyword>
<evidence type="ECO:0000259" key="4">
    <source>
        <dbReference type="PROSITE" id="PS50949"/>
    </source>
</evidence>
<name>A0A2A6M7H4_RHIFR</name>
<dbReference type="InterPro" id="IPR036388">
    <property type="entry name" value="WH-like_DNA-bd_sf"/>
</dbReference>
<evidence type="ECO:0000256" key="3">
    <source>
        <dbReference type="ARBA" id="ARBA00023163"/>
    </source>
</evidence>
<dbReference type="GO" id="GO:0003677">
    <property type="term" value="F:DNA binding"/>
    <property type="evidence" value="ECO:0007669"/>
    <property type="project" value="UniProtKB-KW"/>
</dbReference>
<dbReference type="InterPro" id="IPR008920">
    <property type="entry name" value="TF_FadR/GntR_C"/>
</dbReference>
<dbReference type="SMART" id="SM00895">
    <property type="entry name" value="FCD"/>
    <property type="match status" value="1"/>
</dbReference>
<dbReference type="InterPro" id="IPR000524">
    <property type="entry name" value="Tscrpt_reg_HTH_GntR"/>
</dbReference>
<keyword evidence="3" id="KW-0804">Transcription</keyword>
<dbReference type="SMART" id="SM00345">
    <property type="entry name" value="HTH_GNTR"/>
    <property type="match status" value="1"/>
</dbReference>
<dbReference type="Gene3D" id="1.20.120.530">
    <property type="entry name" value="GntR ligand-binding domain-like"/>
    <property type="match status" value="1"/>
</dbReference>
<dbReference type="Gene3D" id="1.10.10.10">
    <property type="entry name" value="Winged helix-like DNA-binding domain superfamily/Winged helix DNA-binding domain"/>
    <property type="match status" value="1"/>
</dbReference>
<gene>
    <name evidence="5" type="ORF">CO661_02465</name>
</gene>
<evidence type="ECO:0000313" key="6">
    <source>
        <dbReference type="Proteomes" id="UP000220353"/>
    </source>
</evidence>
<dbReference type="CDD" id="cd07377">
    <property type="entry name" value="WHTH_GntR"/>
    <property type="match status" value="1"/>
</dbReference>
<dbReference type="SUPFAM" id="SSF48008">
    <property type="entry name" value="GntR ligand-binding domain-like"/>
    <property type="match status" value="1"/>
</dbReference>
<sequence>MTPRRSKLARRRSGLSPSGARVYISLAAAVNGPFLNAGSRLQMDPAMPSLKLEPSQSLAQKVASRLRQAIIEGEFPPGAVIAEEMLAQSFGISRTPVREALNQLQLQGLVVIRPQVGSFVFSPDAGDIAMLCEFRAILEPQAARLAYRNDRSGTLAELETVIGEMEKAVAAKDKVAYGRADTAFHDAFVNHCGNRYVEDSYRLVAGRVAALRTNYSAPIDVQTPRSFKEHRAFVELFEKGDFEEFDRLMRIHVTDTAKTYTAALRL</sequence>
<organism evidence="5 6">
    <name type="scientific">Rhizobium fredii</name>
    <name type="common">Sinorhizobium fredii</name>
    <dbReference type="NCBI Taxonomy" id="380"/>
    <lineage>
        <taxon>Bacteria</taxon>
        <taxon>Pseudomonadati</taxon>
        <taxon>Pseudomonadota</taxon>
        <taxon>Alphaproteobacteria</taxon>
        <taxon>Hyphomicrobiales</taxon>
        <taxon>Rhizobiaceae</taxon>
        <taxon>Sinorhizobium/Ensifer group</taxon>
        <taxon>Sinorhizobium</taxon>
    </lineage>
</organism>
<dbReference type="PROSITE" id="PS50949">
    <property type="entry name" value="HTH_GNTR"/>
    <property type="match status" value="1"/>
</dbReference>
<feature type="domain" description="HTH gntR-type" evidence="4">
    <location>
        <begin position="56"/>
        <end position="123"/>
    </location>
</feature>
<evidence type="ECO:0000256" key="2">
    <source>
        <dbReference type="ARBA" id="ARBA00023125"/>
    </source>
</evidence>
<dbReference type="EMBL" id="NWTC01000001">
    <property type="protein sequence ID" value="PDT50497.1"/>
    <property type="molecule type" value="Genomic_DNA"/>
</dbReference>
<evidence type="ECO:0000256" key="1">
    <source>
        <dbReference type="ARBA" id="ARBA00023015"/>
    </source>
</evidence>
<accession>A0A2A6M7H4</accession>
<protein>
    <submittedName>
        <fullName evidence="5">GntR family transcriptional regulator</fullName>
    </submittedName>
</protein>
<evidence type="ECO:0000313" key="5">
    <source>
        <dbReference type="EMBL" id="PDT50497.1"/>
    </source>
</evidence>
<dbReference type="Proteomes" id="UP000220353">
    <property type="component" value="Unassembled WGS sequence"/>
</dbReference>
<reference evidence="5 6" key="1">
    <citation type="submission" date="2017-09" db="EMBL/GenBank/DDBJ databases">
        <title>Comparative genomics of rhizobia isolated from Phaseolus vulgaris in China.</title>
        <authorList>
            <person name="Tong W."/>
        </authorList>
    </citation>
    <scope>NUCLEOTIDE SEQUENCE [LARGE SCALE GENOMIC DNA]</scope>
    <source>
        <strain evidence="5 6">PCH1</strain>
    </source>
</reference>